<accession>A0A1V3NDC0</accession>
<evidence type="ECO:0000259" key="1">
    <source>
        <dbReference type="Pfam" id="PF06983"/>
    </source>
</evidence>
<evidence type="ECO:0000313" key="2">
    <source>
        <dbReference type="EMBL" id="OOG22786.1"/>
    </source>
</evidence>
<dbReference type="CDD" id="cd06588">
    <property type="entry name" value="PhnB_like"/>
    <property type="match status" value="1"/>
</dbReference>
<dbReference type="Gene3D" id="3.10.180.10">
    <property type="entry name" value="2,3-Dihydroxybiphenyl 1,2-Dioxygenase, domain 1"/>
    <property type="match status" value="1"/>
</dbReference>
<dbReference type="PANTHER" id="PTHR33990">
    <property type="entry name" value="PROTEIN YJDN-RELATED"/>
    <property type="match status" value="1"/>
</dbReference>
<proteinExistence type="predicted"/>
<keyword evidence="3" id="KW-1185">Reference proteome</keyword>
<dbReference type="AlphaFoldDB" id="A0A1V3NDC0"/>
<dbReference type="PANTHER" id="PTHR33990:SF1">
    <property type="entry name" value="PROTEIN YJDN"/>
    <property type="match status" value="1"/>
</dbReference>
<name>A0A1V3NDC0_9GAMM</name>
<protein>
    <recommendedName>
        <fullName evidence="1">PhnB-like domain-containing protein</fullName>
    </recommendedName>
</protein>
<gene>
    <name evidence="2" type="ORF">B1C78_14005</name>
</gene>
<organism evidence="2 3">
    <name type="scientific">Thioalkalivibrio denitrificans</name>
    <dbReference type="NCBI Taxonomy" id="108003"/>
    <lineage>
        <taxon>Bacteria</taxon>
        <taxon>Pseudomonadati</taxon>
        <taxon>Pseudomonadota</taxon>
        <taxon>Gammaproteobacteria</taxon>
        <taxon>Chromatiales</taxon>
        <taxon>Ectothiorhodospiraceae</taxon>
        <taxon>Thioalkalivibrio</taxon>
    </lineage>
</organism>
<dbReference type="Proteomes" id="UP000189462">
    <property type="component" value="Unassembled WGS sequence"/>
</dbReference>
<sequence length="143" mass="15971">MQIQPYLFFHGRCEEAMGYYRKALDARVSMLMRYRESPDPMPPDAIPPGWEDKIMHAELAIGDAVLMLSDGCAETDPGFRGFSLSLAVPDAETADRMFAALLDGGEELMPLGETFFSPRFGMVSDRYGVSWMINLPAKDDHSN</sequence>
<dbReference type="SUPFAM" id="SSF54593">
    <property type="entry name" value="Glyoxalase/Bleomycin resistance protein/Dihydroxybiphenyl dioxygenase"/>
    <property type="match status" value="1"/>
</dbReference>
<evidence type="ECO:0000313" key="3">
    <source>
        <dbReference type="Proteomes" id="UP000189462"/>
    </source>
</evidence>
<dbReference type="Pfam" id="PF06983">
    <property type="entry name" value="3-dmu-9_3-mt"/>
    <property type="match status" value="1"/>
</dbReference>
<feature type="domain" description="PhnB-like" evidence="1">
    <location>
        <begin position="2"/>
        <end position="133"/>
    </location>
</feature>
<dbReference type="STRING" id="108003.B1C78_14005"/>
<comment type="caution">
    <text evidence="2">The sequence shown here is derived from an EMBL/GenBank/DDBJ whole genome shotgun (WGS) entry which is preliminary data.</text>
</comment>
<dbReference type="InterPro" id="IPR028973">
    <property type="entry name" value="PhnB-like"/>
</dbReference>
<dbReference type="OrthoDB" id="9795306at2"/>
<dbReference type="InterPro" id="IPR029068">
    <property type="entry name" value="Glyas_Bleomycin-R_OHBP_Dase"/>
</dbReference>
<dbReference type="EMBL" id="MVBK01000091">
    <property type="protein sequence ID" value="OOG22786.1"/>
    <property type="molecule type" value="Genomic_DNA"/>
</dbReference>
<dbReference type="RefSeq" id="WP_077279781.1">
    <property type="nucleotide sequence ID" value="NZ_MVBK01000091.1"/>
</dbReference>
<reference evidence="2 3" key="1">
    <citation type="submission" date="2017-02" db="EMBL/GenBank/DDBJ databases">
        <title>Genomic diversity within the haloalkaliphilic genus Thioalkalivibrio.</title>
        <authorList>
            <person name="Ahn A.-C."/>
            <person name="Meier-Kolthoff J."/>
            <person name="Overmars L."/>
            <person name="Richter M."/>
            <person name="Woyke T."/>
            <person name="Sorokin D.Y."/>
            <person name="Muyzer G."/>
        </authorList>
    </citation>
    <scope>NUCLEOTIDE SEQUENCE [LARGE SCALE GENOMIC DNA]</scope>
    <source>
        <strain evidence="2 3">ALJD</strain>
    </source>
</reference>